<evidence type="ECO:0000313" key="2">
    <source>
        <dbReference type="Proteomes" id="UP001317705"/>
    </source>
</evidence>
<dbReference type="SUPFAM" id="SSF143749">
    <property type="entry name" value="Phage tail protein-like"/>
    <property type="match status" value="1"/>
</dbReference>
<sequence length="174" mass="19676">MDFLTLIEDSIIDRLRAKLPGILVQPYPDNPESYEPTHPVGALLVRYSDADYSDSRDTATVVQDRDMHWEITLAMWSLRGKAGGKGLYAYLEAGRVALTGFKPPHCRLKMTPVTEGFVNRTASGLKNKAQRLWQYQITFRTQGLNIELVDEEQEVLLRHITSINVTSDITTEVP</sequence>
<dbReference type="InterPro" id="IPR038042">
    <property type="entry name" value="Gp37-like"/>
</dbReference>
<accession>A0ABN6VSP9</accession>
<keyword evidence="2" id="KW-1185">Reference proteome</keyword>
<proteinExistence type="predicted"/>
<dbReference type="InterPro" id="IPR035934">
    <property type="entry name" value="Phage_tail_protein-like_sf"/>
</dbReference>
<dbReference type="InterPro" id="IPR018602">
    <property type="entry name" value="Gp37/STM4215"/>
</dbReference>
<dbReference type="EMBL" id="AP027151">
    <property type="protein sequence ID" value="BDV42437.1"/>
    <property type="molecule type" value="Genomic_DNA"/>
</dbReference>
<protein>
    <submittedName>
        <fullName evidence="1">Uncharacterized protein</fullName>
    </submittedName>
</protein>
<dbReference type="RefSeq" id="WP_282002886.1">
    <property type="nucleotide sequence ID" value="NZ_AP027151.1"/>
</dbReference>
<dbReference type="Proteomes" id="UP001317705">
    <property type="component" value="Chromosome"/>
</dbReference>
<gene>
    <name evidence="1" type="ORF">GURASL_13600</name>
</gene>
<evidence type="ECO:0000313" key="1">
    <source>
        <dbReference type="EMBL" id="BDV42437.1"/>
    </source>
</evidence>
<name>A0ABN6VSP9_9BACT</name>
<reference evidence="1 2" key="1">
    <citation type="submission" date="2022-12" db="EMBL/GenBank/DDBJ databases">
        <title>Polyphasic characterization of Geotalea uranireducens NIT-SL11 newly isolated from a complex of sewage sludge and microbially reduced graphene oxide.</title>
        <authorList>
            <person name="Xie L."/>
            <person name="Yoshida N."/>
            <person name="Meng L."/>
        </authorList>
    </citation>
    <scope>NUCLEOTIDE SEQUENCE [LARGE SCALE GENOMIC DNA]</scope>
    <source>
        <strain evidence="1 2">NIT-SL11</strain>
    </source>
</reference>
<dbReference type="Gene3D" id="3.30.2000.10">
    <property type="entry name" value="Phage tail protein-like"/>
    <property type="match status" value="1"/>
</dbReference>
<organism evidence="1 2">
    <name type="scientific">Geotalea uraniireducens</name>
    <dbReference type="NCBI Taxonomy" id="351604"/>
    <lineage>
        <taxon>Bacteria</taxon>
        <taxon>Pseudomonadati</taxon>
        <taxon>Thermodesulfobacteriota</taxon>
        <taxon>Desulfuromonadia</taxon>
        <taxon>Geobacterales</taxon>
        <taxon>Geobacteraceae</taxon>
        <taxon>Geotalea</taxon>
    </lineage>
</organism>
<dbReference type="Pfam" id="PF09646">
    <property type="entry name" value="Gp37"/>
    <property type="match status" value="1"/>
</dbReference>